<name>A0A645H9A2_9ZZZZ</name>
<keyword evidence="1" id="KW-0812">Transmembrane</keyword>
<evidence type="ECO:0000313" key="2">
    <source>
        <dbReference type="EMBL" id="MPN34942.1"/>
    </source>
</evidence>
<feature type="transmembrane region" description="Helical" evidence="1">
    <location>
        <begin position="152"/>
        <end position="170"/>
    </location>
</feature>
<evidence type="ECO:0000256" key="1">
    <source>
        <dbReference type="SAM" id="Phobius"/>
    </source>
</evidence>
<evidence type="ECO:0008006" key="3">
    <source>
        <dbReference type="Google" id="ProtNLM"/>
    </source>
</evidence>
<feature type="transmembrane region" description="Helical" evidence="1">
    <location>
        <begin position="53"/>
        <end position="80"/>
    </location>
</feature>
<reference evidence="2" key="1">
    <citation type="submission" date="2019-08" db="EMBL/GenBank/DDBJ databases">
        <authorList>
            <person name="Kucharzyk K."/>
            <person name="Murdoch R.W."/>
            <person name="Higgins S."/>
            <person name="Loffler F."/>
        </authorList>
    </citation>
    <scope>NUCLEOTIDE SEQUENCE</scope>
</reference>
<feature type="transmembrane region" description="Helical" evidence="1">
    <location>
        <begin position="92"/>
        <end position="110"/>
    </location>
</feature>
<keyword evidence="1" id="KW-0472">Membrane</keyword>
<dbReference type="AlphaFoldDB" id="A0A645H9A2"/>
<dbReference type="EMBL" id="VSSQ01088241">
    <property type="protein sequence ID" value="MPN34942.1"/>
    <property type="molecule type" value="Genomic_DNA"/>
</dbReference>
<gene>
    <name evidence="2" type="ORF">SDC9_182436</name>
</gene>
<comment type="caution">
    <text evidence="2">The sequence shown here is derived from an EMBL/GenBank/DDBJ whole genome shotgun (WGS) entry which is preliminary data.</text>
</comment>
<organism evidence="2">
    <name type="scientific">bioreactor metagenome</name>
    <dbReference type="NCBI Taxonomy" id="1076179"/>
    <lineage>
        <taxon>unclassified sequences</taxon>
        <taxon>metagenomes</taxon>
        <taxon>ecological metagenomes</taxon>
    </lineage>
</organism>
<protein>
    <recommendedName>
        <fullName evidence="3">Divalent metal cation transporter MntH</fullName>
    </recommendedName>
</protein>
<accession>A0A645H9A2</accession>
<sequence>MGAITRGASNAIGITGIMRILLFLAVLGVVATGQTLDPANPPASAFRLGAGELGYKVFGVVIWAAGITSVIGASYTSISFLKTLFSTVETHLRWWMIGFIVVSTTIFSTIGQPVTLLIFAGSINGLILPLSLVSVLLAAYKKEVVGSYHHPIWMTVLGYVVAAFTLWMGIKSFTKIFTLFS</sequence>
<feature type="transmembrane region" description="Helical" evidence="1">
    <location>
        <begin position="116"/>
        <end position="140"/>
    </location>
</feature>
<keyword evidence="1" id="KW-1133">Transmembrane helix</keyword>
<proteinExistence type="predicted"/>
<feature type="transmembrane region" description="Helical" evidence="1">
    <location>
        <begin position="12"/>
        <end position="33"/>
    </location>
</feature>